<keyword evidence="2 6" id="KW-0378">Hydrolase</keyword>
<dbReference type="STRING" id="1123014.SAMN02745746_03278"/>
<dbReference type="Gene3D" id="3.90.79.10">
    <property type="entry name" value="Nucleoside Triphosphate Pyrophosphohydrolase"/>
    <property type="match status" value="1"/>
</dbReference>
<comment type="catalytic activity">
    <reaction evidence="6">
        <text>NAD(+) + H2O = beta-nicotinamide D-ribonucleotide + AMP + 2 H(+)</text>
        <dbReference type="Rhea" id="RHEA:11800"/>
        <dbReference type="ChEBI" id="CHEBI:14649"/>
        <dbReference type="ChEBI" id="CHEBI:15377"/>
        <dbReference type="ChEBI" id="CHEBI:15378"/>
        <dbReference type="ChEBI" id="CHEBI:57540"/>
        <dbReference type="ChEBI" id="CHEBI:456215"/>
        <dbReference type="EC" id="3.6.1.22"/>
    </reaction>
</comment>
<dbReference type="SUPFAM" id="SSF55811">
    <property type="entry name" value="Nudix"/>
    <property type="match status" value="2"/>
</dbReference>
<organism evidence="8 9">
    <name type="scientific">Pseudogulbenkiania subflava DSM 22618</name>
    <dbReference type="NCBI Taxonomy" id="1123014"/>
    <lineage>
        <taxon>Bacteria</taxon>
        <taxon>Pseudomonadati</taxon>
        <taxon>Pseudomonadota</taxon>
        <taxon>Betaproteobacteria</taxon>
        <taxon>Neisseriales</taxon>
        <taxon>Chromobacteriaceae</taxon>
        <taxon>Pseudogulbenkiania</taxon>
    </lineage>
</organism>
<dbReference type="GO" id="GO:0030145">
    <property type="term" value="F:manganese ion binding"/>
    <property type="evidence" value="ECO:0007669"/>
    <property type="project" value="UniProtKB-UniRule"/>
</dbReference>
<comment type="catalytic activity">
    <reaction evidence="6">
        <text>NADH + H2O = reduced beta-nicotinamide D-ribonucleotide + AMP + 2 H(+)</text>
        <dbReference type="Rhea" id="RHEA:48868"/>
        <dbReference type="ChEBI" id="CHEBI:15377"/>
        <dbReference type="ChEBI" id="CHEBI:15378"/>
        <dbReference type="ChEBI" id="CHEBI:57945"/>
        <dbReference type="ChEBI" id="CHEBI:90832"/>
        <dbReference type="ChEBI" id="CHEBI:456215"/>
        <dbReference type="EC" id="3.6.1.22"/>
    </reaction>
</comment>
<feature type="binding site" evidence="6">
    <location>
        <position position="185"/>
    </location>
    <ligand>
        <name>a divalent metal cation</name>
        <dbReference type="ChEBI" id="CHEBI:60240"/>
        <label>1</label>
    </ligand>
</feature>
<accession>A0A1Y6C9J6</accession>
<dbReference type="InterPro" id="IPR015376">
    <property type="entry name" value="Znr_NADH_PPase"/>
</dbReference>
<dbReference type="HAMAP" id="MF_00297">
    <property type="entry name" value="Nudix_NudC"/>
    <property type="match status" value="1"/>
</dbReference>
<dbReference type="PANTHER" id="PTHR11383:SF3">
    <property type="entry name" value="NAD(P)H PYROPHOSPHATASE NUDT13, MITOCHONDRIAL"/>
    <property type="match status" value="1"/>
</dbReference>
<evidence type="ECO:0000256" key="2">
    <source>
        <dbReference type="ARBA" id="ARBA00022801"/>
    </source>
</evidence>
<keyword evidence="1 6" id="KW-0479">Metal-binding</keyword>
<dbReference type="InterPro" id="IPR015375">
    <property type="entry name" value="NADH_PPase-like_N"/>
</dbReference>
<feature type="binding site" evidence="6">
    <location>
        <begin position="199"/>
        <end position="206"/>
    </location>
    <ligand>
        <name>substrate</name>
    </ligand>
</feature>
<comment type="function">
    <text evidence="6">mRNA decapping enzyme that specifically removes the nicotinamide adenine dinucleotide (NAD) cap from a subset of mRNAs by hydrolyzing the diphosphate linkage to produce nicotinamide mononucleotide (NMN) and 5' monophosphate mRNA. The NAD-cap is present at the 5'-end of some mRNAs and stabilizes RNA against 5'-processing. Has preference for mRNAs with a 5'-end purine. Catalyzes the hydrolysis of a broad range of dinucleotide pyrophosphates.</text>
</comment>
<dbReference type="InterPro" id="IPR015797">
    <property type="entry name" value="NUDIX_hydrolase-like_dom_sf"/>
</dbReference>
<gene>
    <name evidence="6" type="primary">nudC</name>
    <name evidence="8" type="ORF">SAMN02745746_03278</name>
</gene>
<dbReference type="InterPro" id="IPR020084">
    <property type="entry name" value="NUDIX_hydrolase_CS"/>
</dbReference>
<feature type="binding site" evidence="6">
    <location>
        <position position="226"/>
    </location>
    <ligand>
        <name>a divalent metal cation</name>
        <dbReference type="ChEBI" id="CHEBI:60240"/>
        <label>1</label>
    </ligand>
</feature>
<comment type="subunit">
    <text evidence="6">Homodimer.</text>
</comment>
<keyword evidence="4 6" id="KW-0520">NAD</keyword>
<dbReference type="AlphaFoldDB" id="A0A1Y6C9J6"/>
<feature type="binding site" evidence="6">
    <location>
        <position position="105"/>
    </location>
    <ligand>
        <name>Zn(2+)</name>
        <dbReference type="ChEBI" id="CHEBI:29105"/>
    </ligand>
</feature>
<dbReference type="PROSITE" id="PS51462">
    <property type="entry name" value="NUDIX"/>
    <property type="match status" value="1"/>
</dbReference>
<dbReference type="Pfam" id="PF09297">
    <property type="entry name" value="Zn_ribbon_NUD"/>
    <property type="match status" value="1"/>
</dbReference>
<keyword evidence="5 6" id="KW-0464">Manganese</keyword>
<dbReference type="InterPro" id="IPR022925">
    <property type="entry name" value="RNA_Hydrolase_NudC"/>
</dbReference>
<proteinExistence type="inferred from homology"/>
<dbReference type="GO" id="GO:0035529">
    <property type="term" value="F:NADH pyrophosphatase activity"/>
    <property type="evidence" value="ECO:0007669"/>
    <property type="project" value="RHEA"/>
</dbReference>
<comment type="catalytic activity">
    <reaction evidence="6">
        <text>a 5'-end NAD(+)-phospho-ribonucleoside in mRNA + H2O = a 5'-end phospho-adenosine-phospho-ribonucleoside in mRNA + beta-nicotinamide D-ribonucleotide + 2 H(+)</text>
        <dbReference type="Rhea" id="RHEA:60876"/>
        <dbReference type="Rhea" id="RHEA-COMP:15698"/>
        <dbReference type="Rhea" id="RHEA-COMP:15719"/>
        <dbReference type="ChEBI" id="CHEBI:14649"/>
        <dbReference type="ChEBI" id="CHEBI:15377"/>
        <dbReference type="ChEBI" id="CHEBI:15378"/>
        <dbReference type="ChEBI" id="CHEBI:144029"/>
        <dbReference type="ChEBI" id="CHEBI:144051"/>
    </reaction>
</comment>
<dbReference type="NCBIfam" id="NF001299">
    <property type="entry name" value="PRK00241.1"/>
    <property type="match status" value="1"/>
</dbReference>
<feature type="binding site" evidence="6">
    <location>
        <position position="181"/>
    </location>
    <ligand>
        <name>a divalent metal cation</name>
        <dbReference type="ChEBI" id="CHEBI:60240"/>
        <label>2</label>
    </ligand>
</feature>
<comment type="cofactor">
    <cofactor evidence="6">
        <name>Mg(2+)</name>
        <dbReference type="ChEBI" id="CHEBI:18420"/>
    </cofactor>
    <cofactor evidence="6">
        <name>Mn(2+)</name>
        <dbReference type="ChEBI" id="CHEBI:29035"/>
    </cofactor>
    <text evidence="6">Divalent metal cations. Mg(2+) or Mn(2+).</text>
</comment>
<feature type="binding site" evidence="6">
    <location>
        <position position="108"/>
    </location>
    <ligand>
        <name>Zn(2+)</name>
        <dbReference type="ChEBI" id="CHEBI:29105"/>
    </ligand>
</feature>
<evidence type="ECO:0000256" key="5">
    <source>
        <dbReference type="ARBA" id="ARBA00023211"/>
    </source>
</evidence>
<dbReference type="RefSeq" id="WP_085277381.1">
    <property type="nucleotide sequence ID" value="NZ_FXAG01000021.1"/>
</dbReference>
<comment type="cofactor">
    <cofactor evidence="6">
        <name>Zn(2+)</name>
        <dbReference type="ChEBI" id="CHEBI:29105"/>
    </cofactor>
    <text evidence="6">Binds 1 zinc ion per subunit.</text>
</comment>
<evidence type="ECO:0000256" key="1">
    <source>
        <dbReference type="ARBA" id="ARBA00022723"/>
    </source>
</evidence>
<feature type="domain" description="Nudix hydrolase" evidence="7">
    <location>
        <begin position="133"/>
        <end position="255"/>
    </location>
</feature>
<feature type="binding site" evidence="6">
    <location>
        <position position="123"/>
    </location>
    <ligand>
        <name>Zn(2+)</name>
        <dbReference type="ChEBI" id="CHEBI:29105"/>
    </ligand>
</feature>
<dbReference type="GO" id="GO:0000287">
    <property type="term" value="F:magnesium ion binding"/>
    <property type="evidence" value="ECO:0007669"/>
    <property type="project" value="UniProtKB-UniRule"/>
</dbReference>
<dbReference type="GO" id="GO:0008270">
    <property type="term" value="F:zinc ion binding"/>
    <property type="evidence" value="ECO:0007669"/>
    <property type="project" value="UniProtKB-UniRule"/>
</dbReference>
<dbReference type="CDD" id="cd03429">
    <property type="entry name" value="NUDIX_NADH_pyrophosphatase_Nudt13"/>
    <property type="match status" value="1"/>
</dbReference>
<evidence type="ECO:0000313" key="9">
    <source>
        <dbReference type="Proteomes" id="UP000192920"/>
    </source>
</evidence>
<comment type="similarity">
    <text evidence="6">Belongs to the Nudix hydrolase family. NudC subfamily.</text>
</comment>
<comment type="caution">
    <text evidence="6">Lacks conserved residue(s) required for the propagation of feature annotation.</text>
</comment>
<dbReference type="Pfam" id="PF00293">
    <property type="entry name" value="NUDIX"/>
    <property type="match status" value="1"/>
</dbReference>
<name>A0A1Y6C9J6_9NEIS</name>
<feature type="binding site" evidence="6">
    <location>
        <position position="75"/>
    </location>
    <ligand>
        <name>substrate</name>
    </ligand>
</feature>
<evidence type="ECO:0000256" key="6">
    <source>
        <dbReference type="HAMAP-Rule" id="MF_00297"/>
    </source>
</evidence>
<dbReference type="PANTHER" id="PTHR11383">
    <property type="entry name" value="NUCLEOSIDE DIPHOSPHATE-LINKED MOIETY X MOTIF 13"/>
    <property type="match status" value="1"/>
</dbReference>
<protein>
    <recommendedName>
        <fullName evidence="6">NAD-capped RNA hydrolase NudC</fullName>
        <shortName evidence="6">DeNADding enzyme NudC</shortName>
        <ecNumber evidence="6">3.6.1.-</ecNumber>
    </recommendedName>
    <alternativeName>
        <fullName evidence="6">NADH pyrophosphatase</fullName>
        <ecNumber evidence="6">3.6.1.22</ecNumber>
    </alternativeName>
</protein>
<dbReference type="GO" id="GO:0110153">
    <property type="term" value="F:RNA NAD-cap (NMN-forming) hydrolase activity"/>
    <property type="evidence" value="ECO:0007669"/>
    <property type="project" value="RHEA"/>
</dbReference>
<dbReference type="EC" id="3.6.1.22" evidence="6"/>
<sequence>MSFDLPSQPDLSLPAQWCVFDEQRLLLVNGTLPGSEAASWPLTERLFLARQGEVNLFQGELVGAAPASGEWVSLRQALMQLPAELAPALARAAQLRQFRRTHRFCGHCATPLQQHEHDQGRHCPHCGQLYYPRLSPAMMVAIYRGQELLLARAPHFAPGIYSALAGFVEAGETLEECVHREAFEEVGVRLKNLRYVGSQSWPFPHSLMLAFTAEYAGGDIVPQEGEIEHAAWFPIDNLPLIPQSMSIAHWLIRHAVAELSR</sequence>
<dbReference type="Proteomes" id="UP000192920">
    <property type="component" value="Unassembled WGS sequence"/>
</dbReference>
<feature type="binding site" evidence="6">
    <location>
        <position position="185"/>
    </location>
    <ligand>
        <name>a divalent metal cation</name>
        <dbReference type="ChEBI" id="CHEBI:60240"/>
        <label>3</label>
    </ligand>
</feature>
<evidence type="ECO:0000259" key="7">
    <source>
        <dbReference type="PROSITE" id="PS51462"/>
    </source>
</evidence>
<dbReference type="InterPro" id="IPR000086">
    <property type="entry name" value="NUDIX_hydrolase_dom"/>
</dbReference>
<dbReference type="Pfam" id="PF09296">
    <property type="entry name" value="NUDIX-like"/>
    <property type="match status" value="1"/>
</dbReference>
<keyword evidence="6" id="KW-0862">Zinc</keyword>
<evidence type="ECO:0000256" key="3">
    <source>
        <dbReference type="ARBA" id="ARBA00022842"/>
    </source>
</evidence>
<reference evidence="9" key="1">
    <citation type="submission" date="2017-04" db="EMBL/GenBank/DDBJ databases">
        <authorList>
            <person name="Varghese N."/>
            <person name="Submissions S."/>
        </authorList>
    </citation>
    <scope>NUCLEOTIDE SEQUENCE [LARGE SCALE GENOMIC DNA]</scope>
    <source>
        <strain evidence="9">DSM 22618</strain>
    </source>
</reference>
<dbReference type="InterPro" id="IPR049734">
    <property type="entry name" value="NudC-like_C"/>
</dbReference>
<dbReference type="PROSITE" id="PS00893">
    <property type="entry name" value="NUDIX_BOX"/>
    <property type="match status" value="1"/>
</dbReference>
<dbReference type="Gene3D" id="3.90.79.20">
    <property type="match status" value="1"/>
</dbReference>
<feature type="binding site" evidence="6">
    <location>
        <position position="226"/>
    </location>
    <ligand>
        <name>a divalent metal cation</name>
        <dbReference type="ChEBI" id="CHEBI:60240"/>
        <label>3</label>
    </ligand>
</feature>
<dbReference type="EC" id="3.6.1.-" evidence="6"/>
<keyword evidence="3 6" id="KW-0460">Magnesium</keyword>
<evidence type="ECO:0000313" key="8">
    <source>
        <dbReference type="EMBL" id="SMF44180.1"/>
    </source>
</evidence>
<evidence type="ECO:0000256" key="4">
    <source>
        <dbReference type="ARBA" id="ARBA00023027"/>
    </source>
</evidence>
<feature type="binding site" evidence="6">
    <location>
        <position position="248"/>
    </location>
    <ligand>
        <name>substrate</name>
    </ligand>
</feature>
<feature type="binding site" evidence="6">
    <location>
        <position position="126"/>
    </location>
    <ligand>
        <name>Zn(2+)</name>
        <dbReference type="ChEBI" id="CHEBI:29105"/>
    </ligand>
</feature>
<feature type="binding site" evidence="6">
    <location>
        <position position="165"/>
    </location>
    <ligand>
        <name>a divalent metal cation</name>
        <dbReference type="ChEBI" id="CHEBI:60240"/>
        <label>1</label>
    </ligand>
</feature>
<keyword evidence="9" id="KW-1185">Reference proteome</keyword>
<feature type="binding site" evidence="6">
    <location>
        <position position="131"/>
    </location>
    <ligand>
        <name>substrate</name>
    </ligand>
</feature>
<feature type="short sequence motif" description="Nudix box" evidence="6">
    <location>
        <begin position="166"/>
        <end position="187"/>
    </location>
</feature>
<feature type="binding site" evidence="6">
    <location>
        <position position="181"/>
    </location>
    <ligand>
        <name>a divalent metal cation</name>
        <dbReference type="ChEBI" id="CHEBI:60240"/>
        <label>3</label>
    </ligand>
</feature>
<dbReference type="EMBL" id="FXAG01000021">
    <property type="protein sequence ID" value="SMF44180.1"/>
    <property type="molecule type" value="Genomic_DNA"/>
</dbReference>
<dbReference type="GO" id="GO:0000210">
    <property type="term" value="F:NAD+ diphosphatase activity"/>
    <property type="evidence" value="ECO:0007669"/>
    <property type="project" value="UniProtKB-UniRule"/>
</dbReference>